<evidence type="ECO:0000256" key="1">
    <source>
        <dbReference type="SAM" id="Phobius"/>
    </source>
</evidence>
<evidence type="ECO:0000313" key="3">
    <source>
        <dbReference type="Proteomes" id="UP001595616"/>
    </source>
</evidence>
<dbReference type="InterPro" id="IPR036291">
    <property type="entry name" value="NAD(P)-bd_dom_sf"/>
</dbReference>
<dbReference type="SUPFAM" id="SSF51735">
    <property type="entry name" value="NAD(P)-binding Rossmann-fold domains"/>
    <property type="match status" value="1"/>
</dbReference>
<keyword evidence="1" id="KW-1133">Transmembrane helix</keyword>
<keyword evidence="1" id="KW-0472">Membrane</keyword>
<reference evidence="3" key="1">
    <citation type="journal article" date="2019" name="Int. J. Syst. Evol. Microbiol.">
        <title>The Global Catalogue of Microorganisms (GCM) 10K type strain sequencing project: providing services to taxonomists for standard genome sequencing and annotation.</title>
        <authorList>
            <consortium name="The Broad Institute Genomics Platform"/>
            <consortium name="The Broad Institute Genome Sequencing Center for Infectious Disease"/>
            <person name="Wu L."/>
            <person name="Ma J."/>
        </authorList>
    </citation>
    <scope>NUCLEOTIDE SEQUENCE [LARGE SCALE GENOMIC DNA]</scope>
    <source>
        <strain evidence="3">CECT 7956</strain>
    </source>
</reference>
<sequence length="336" mass="37210">MKILIIGGSGELGSQILKACQLGNYDISVSSRSPKANQVQFDWQRAETFVSLTPFDVVINTAPVSDFEGYFRLINDLLAQQKTILETTAAADFVAEIIRFQHKSINQQSGLYLHGVGLFPGISNFLCELALEKHPDAKSIHFNIKYSIFSKAGKDMCQLMAESLSKPSVYFENGTLKTAKPIGPNHVFGYQNKQWKGFLAELPDTFYFNQVAPKLQFIGSYFTPLGAALYPFVGLLNFLPSAPSFVKMYAACFYFMRGKIFKNKQSEMLISLVIDQKYSFRLHTPAALYAAGLGVAALLPLLTNQRGVLRADQAIGHTDFFKSLSKTDPAGIQLLG</sequence>
<accession>A0ABV7YXM4</accession>
<proteinExistence type="predicted"/>
<dbReference type="EMBL" id="JBHRYQ010000001">
    <property type="protein sequence ID" value="MFC3811785.1"/>
    <property type="molecule type" value="Genomic_DNA"/>
</dbReference>
<feature type="transmembrane region" description="Helical" evidence="1">
    <location>
        <begin position="286"/>
        <end position="303"/>
    </location>
</feature>
<comment type="caution">
    <text evidence="2">The sequence shown here is derived from an EMBL/GenBank/DDBJ whole genome shotgun (WGS) entry which is preliminary data.</text>
</comment>
<protein>
    <recommendedName>
        <fullName evidence="4">Saccharopine dehydrogenase NADP binding domain-containing protein</fullName>
    </recommendedName>
</protein>
<dbReference type="Proteomes" id="UP001595616">
    <property type="component" value="Unassembled WGS sequence"/>
</dbReference>
<dbReference type="RefSeq" id="WP_379838631.1">
    <property type="nucleotide sequence ID" value="NZ_JBHRYQ010000001.1"/>
</dbReference>
<gene>
    <name evidence="2" type="ORF">ACFOOI_14065</name>
</gene>
<name>A0ABV7YXM4_9BACT</name>
<keyword evidence="3" id="KW-1185">Reference proteome</keyword>
<organism evidence="2 3">
    <name type="scientific">Lacihabitans lacunae</name>
    <dbReference type="NCBI Taxonomy" id="1028214"/>
    <lineage>
        <taxon>Bacteria</taxon>
        <taxon>Pseudomonadati</taxon>
        <taxon>Bacteroidota</taxon>
        <taxon>Cytophagia</taxon>
        <taxon>Cytophagales</taxon>
        <taxon>Leadbetterellaceae</taxon>
        <taxon>Lacihabitans</taxon>
    </lineage>
</organism>
<keyword evidence="1" id="KW-0812">Transmembrane</keyword>
<dbReference type="Gene3D" id="3.40.50.720">
    <property type="entry name" value="NAD(P)-binding Rossmann-like Domain"/>
    <property type="match status" value="1"/>
</dbReference>
<evidence type="ECO:0008006" key="4">
    <source>
        <dbReference type="Google" id="ProtNLM"/>
    </source>
</evidence>
<evidence type="ECO:0000313" key="2">
    <source>
        <dbReference type="EMBL" id="MFC3811785.1"/>
    </source>
</evidence>